<evidence type="ECO:0000313" key="2">
    <source>
        <dbReference type="Proteomes" id="UP000077202"/>
    </source>
</evidence>
<dbReference type="Proteomes" id="UP000077202">
    <property type="component" value="Unassembled WGS sequence"/>
</dbReference>
<sequence length="167" mass="18872">MNHLMRNCRELANEVTKRIRERQHLSSSMRRPLQTNVVIEQSEHQNLEREIDAFNIALSSMKIGKDDWLVDSGAFRHVNVFSNLKLNSEVGASVQTASNERLSVQGSVGKIADEGYILVFENHECLVYDGPNVVARGRREADAGLYLYIVDKPEFPICAVKSQVDDL</sequence>
<name>A0A176VUF6_MARPO</name>
<dbReference type="EMBL" id="LVLJ01002606">
    <property type="protein sequence ID" value="OAE24438.1"/>
    <property type="molecule type" value="Genomic_DNA"/>
</dbReference>
<accession>A0A176VUF6</accession>
<protein>
    <submittedName>
        <fullName evidence="1">Uncharacterized protein</fullName>
    </submittedName>
</protein>
<keyword evidence="2" id="KW-1185">Reference proteome</keyword>
<evidence type="ECO:0000313" key="1">
    <source>
        <dbReference type="EMBL" id="OAE24438.1"/>
    </source>
</evidence>
<organism evidence="1 2">
    <name type="scientific">Marchantia polymorpha subsp. ruderalis</name>
    <dbReference type="NCBI Taxonomy" id="1480154"/>
    <lineage>
        <taxon>Eukaryota</taxon>
        <taxon>Viridiplantae</taxon>
        <taxon>Streptophyta</taxon>
        <taxon>Embryophyta</taxon>
        <taxon>Marchantiophyta</taxon>
        <taxon>Marchantiopsida</taxon>
        <taxon>Marchantiidae</taxon>
        <taxon>Marchantiales</taxon>
        <taxon>Marchantiaceae</taxon>
        <taxon>Marchantia</taxon>
    </lineage>
</organism>
<dbReference type="AlphaFoldDB" id="A0A176VUF6"/>
<gene>
    <name evidence="1" type="ORF">AXG93_522s1090</name>
</gene>
<proteinExistence type="predicted"/>
<reference evidence="1" key="1">
    <citation type="submission" date="2016-03" db="EMBL/GenBank/DDBJ databases">
        <title>Mechanisms controlling the formation of the plant cell surface in tip-growing cells are functionally conserved among land plants.</title>
        <authorList>
            <person name="Honkanen S."/>
            <person name="Jones V.A."/>
            <person name="Morieri G."/>
            <person name="Champion C."/>
            <person name="Hetherington A.J."/>
            <person name="Kelly S."/>
            <person name="Saint-Marcoux D."/>
            <person name="Proust H."/>
            <person name="Prescott H."/>
            <person name="Dolan L."/>
        </authorList>
    </citation>
    <scope>NUCLEOTIDE SEQUENCE [LARGE SCALE GENOMIC DNA]</scope>
    <source>
        <tissue evidence="1">Whole gametophyte</tissue>
    </source>
</reference>
<comment type="caution">
    <text evidence="1">The sequence shown here is derived from an EMBL/GenBank/DDBJ whole genome shotgun (WGS) entry which is preliminary data.</text>
</comment>